<dbReference type="Gene3D" id="2.60.120.200">
    <property type="match status" value="1"/>
</dbReference>
<protein>
    <recommendedName>
        <fullName evidence="3">DUF1349 domain-containing protein</fullName>
    </recommendedName>
</protein>
<evidence type="ECO:0000313" key="2">
    <source>
        <dbReference type="Proteomes" id="UP001050975"/>
    </source>
</evidence>
<accession>A0AAV3XFA1</accession>
<dbReference type="Proteomes" id="UP001050975">
    <property type="component" value="Unassembled WGS sequence"/>
</dbReference>
<dbReference type="InterPro" id="IPR013320">
    <property type="entry name" value="ConA-like_dom_sf"/>
</dbReference>
<dbReference type="PANTHER" id="PTHR35332:SF2">
    <property type="entry name" value="REGULATION OF ENOLASE PROTEIN 1"/>
    <property type="match status" value="1"/>
</dbReference>
<dbReference type="InterPro" id="IPR015987">
    <property type="entry name" value="UCP022704"/>
</dbReference>
<dbReference type="Pfam" id="PF07081">
    <property type="entry name" value="DUF1349"/>
    <property type="match status" value="1"/>
</dbReference>
<dbReference type="SUPFAM" id="SSF49899">
    <property type="entry name" value="Concanavalin A-like lectins/glucanases"/>
    <property type="match status" value="1"/>
</dbReference>
<sequence length="192" mass="21979">MKSNEQEIISRKTTVMNWHNEPLIWDSQNETIKITSTHKTDFWRQTHYDFISDNAHFYYKQVTGDFIAEVKISGQYQEQYDQAGLMVRLDEANWLKCGIELIDGVLEVIVVVTHDYSDASFVSIPQNLSSIWMRVIRQGSALQVLYSLEGEKYTLLRLAHLTSIETVSVGVMCASPTGQGFPTTFEGFKVEN</sequence>
<gene>
    <name evidence="1" type="ORF">MiSe_28660</name>
</gene>
<keyword evidence="2" id="KW-1185">Reference proteome</keyword>
<dbReference type="PANTHER" id="PTHR35332">
    <property type="entry name" value="REGULATION OF ENOLASE PROTEIN 1"/>
    <property type="match status" value="1"/>
</dbReference>
<dbReference type="EMBL" id="BLAY01000039">
    <property type="protein sequence ID" value="GET38112.1"/>
    <property type="molecule type" value="Genomic_DNA"/>
</dbReference>
<reference evidence="1" key="1">
    <citation type="submission" date="2019-10" db="EMBL/GenBank/DDBJ databases">
        <title>Draft genome sequece of Microseira wollei NIES-4236.</title>
        <authorList>
            <person name="Yamaguchi H."/>
            <person name="Suzuki S."/>
            <person name="Kawachi M."/>
        </authorList>
    </citation>
    <scope>NUCLEOTIDE SEQUENCE</scope>
    <source>
        <strain evidence="1">NIES-4236</strain>
    </source>
</reference>
<dbReference type="InterPro" id="IPR009784">
    <property type="entry name" value="DUF1349"/>
</dbReference>
<proteinExistence type="predicted"/>
<name>A0AAV3XFA1_9CYAN</name>
<dbReference type="PIRSF" id="PIRSF022704">
    <property type="entry name" value="UCP022704"/>
    <property type="match status" value="1"/>
</dbReference>
<evidence type="ECO:0000313" key="1">
    <source>
        <dbReference type="EMBL" id="GET38112.1"/>
    </source>
</evidence>
<evidence type="ECO:0008006" key="3">
    <source>
        <dbReference type="Google" id="ProtNLM"/>
    </source>
</evidence>
<organism evidence="1 2">
    <name type="scientific">Microseira wollei NIES-4236</name>
    <dbReference type="NCBI Taxonomy" id="2530354"/>
    <lineage>
        <taxon>Bacteria</taxon>
        <taxon>Bacillati</taxon>
        <taxon>Cyanobacteriota</taxon>
        <taxon>Cyanophyceae</taxon>
        <taxon>Oscillatoriophycideae</taxon>
        <taxon>Aerosakkonematales</taxon>
        <taxon>Aerosakkonemataceae</taxon>
        <taxon>Microseira</taxon>
    </lineage>
</organism>
<comment type="caution">
    <text evidence="1">The sequence shown here is derived from an EMBL/GenBank/DDBJ whole genome shotgun (WGS) entry which is preliminary data.</text>
</comment>
<dbReference type="AlphaFoldDB" id="A0AAV3XFA1"/>